<name>A0A7X3JXC4_9BACL</name>
<dbReference type="GO" id="GO:0016787">
    <property type="term" value="F:hydrolase activity"/>
    <property type="evidence" value="ECO:0007669"/>
    <property type="project" value="UniProtKB-KW"/>
</dbReference>
<dbReference type="PANTHER" id="PTHR43798">
    <property type="entry name" value="MONOACYLGLYCEROL LIPASE"/>
    <property type="match status" value="1"/>
</dbReference>
<comment type="caution">
    <text evidence="3">The sequence shown here is derived from an EMBL/GenBank/DDBJ whole genome shotgun (WGS) entry which is preliminary data.</text>
</comment>
<dbReference type="InterPro" id="IPR050266">
    <property type="entry name" value="AB_hydrolase_sf"/>
</dbReference>
<dbReference type="RefSeq" id="WP_157331787.1">
    <property type="nucleotide sequence ID" value="NZ_RHLK01000001.1"/>
</dbReference>
<sequence length="268" mass="29556">MELVTFTYEADETYKIYEAHGNRDAPLLVFLHGGGAGSWMWEKQVRYFTQYRCLVPTLQGHGARSGGTFSIRGCAEELIGLIRLEAGGKAVHLVGFSLGAQIALEILGLAPTLINYAVIDSALVIPMPVMRRLIAPSIRLTHGLTRNRAFSKLQAEQLSIGKEYWESYYADSKRLSADALITILQENMSYEIPRNFSSSEARILVTAGEKEKRIMKQSALTITASHPGAQCLIVPGIGHGFSLAAPDLFNKTVESWFVTGEIPSFLFE</sequence>
<dbReference type="SUPFAM" id="SSF53474">
    <property type="entry name" value="alpha/beta-Hydrolases"/>
    <property type="match status" value="1"/>
</dbReference>
<dbReference type="GO" id="GO:0016020">
    <property type="term" value="C:membrane"/>
    <property type="evidence" value="ECO:0007669"/>
    <property type="project" value="TreeGrafter"/>
</dbReference>
<keyword evidence="1 3" id="KW-0378">Hydrolase</keyword>
<evidence type="ECO:0000256" key="1">
    <source>
        <dbReference type="ARBA" id="ARBA00022801"/>
    </source>
</evidence>
<dbReference type="Gene3D" id="3.40.50.1820">
    <property type="entry name" value="alpha/beta hydrolase"/>
    <property type="match status" value="1"/>
</dbReference>
<dbReference type="InterPro" id="IPR000073">
    <property type="entry name" value="AB_hydrolase_1"/>
</dbReference>
<proteinExistence type="predicted"/>
<gene>
    <name evidence="3" type="ORF">EDM21_00210</name>
</gene>
<accession>A0A7X3JXC4</accession>
<feature type="domain" description="AB hydrolase-1" evidence="2">
    <location>
        <begin position="28"/>
        <end position="250"/>
    </location>
</feature>
<dbReference type="InterPro" id="IPR029058">
    <property type="entry name" value="AB_hydrolase_fold"/>
</dbReference>
<evidence type="ECO:0000313" key="4">
    <source>
        <dbReference type="Proteomes" id="UP000490800"/>
    </source>
</evidence>
<dbReference type="Proteomes" id="UP000490800">
    <property type="component" value="Unassembled WGS sequence"/>
</dbReference>
<dbReference type="PANTHER" id="PTHR43798:SF31">
    <property type="entry name" value="AB HYDROLASE SUPERFAMILY PROTEIN YCLE"/>
    <property type="match status" value="1"/>
</dbReference>
<evidence type="ECO:0000313" key="3">
    <source>
        <dbReference type="EMBL" id="MVO97981.1"/>
    </source>
</evidence>
<dbReference type="AlphaFoldDB" id="A0A7X3JXC4"/>
<dbReference type="EMBL" id="RHLK01000001">
    <property type="protein sequence ID" value="MVO97981.1"/>
    <property type="molecule type" value="Genomic_DNA"/>
</dbReference>
<evidence type="ECO:0000259" key="2">
    <source>
        <dbReference type="Pfam" id="PF12697"/>
    </source>
</evidence>
<dbReference type="OrthoDB" id="9776853at2"/>
<reference evidence="3 4" key="1">
    <citation type="journal article" date="2019" name="Microorganisms">
        <title>Paenibacillus lutrae sp. nov., A Chitinolytic Species Isolated from A River Otter in Castril Natural Park, Granada, Spain.</title>
        <authorList>
            <person name="Rodriguez M."/>
            <person name="Reina J.C."/>
            <person name="Bejar V."/>
            <person name="Llamas I."/>
        </authorList>
    </citation>
    <scope>NUCLEOTIDE SEQUENCE [LARGE SCALE GENOMIC DNA]</scope>
    <source>
        <strain evidence="3 4">N10</strain>
    </source>
</reference>
<keyword evidence="4" id="KW-1185">Reference proteome</keyword>
<protein>
    <submittedName>
        <fullName evidence="3">Alpha/beta fold hydrolase</fullName>
    </submittedName>
</protein>
<dbReference type="Pfam" id="PF12697">
    <property type="entry name" value="Abhydrolase_6"/>
    <property type="match status" value="1"/>
</dbReference>
<organism evidence="3 4">
    <name type="scientific">Paenibacillus lutrae</name>
    <dbReference type="NCBI Taxonomy" id="2078573"/>
    <lineage>
        <taxon>Bacteria</taxon>
        <taxon>Bacillati</taxon>
        <taxon>Bacillota</taxon>
        <taxon>Bacilli</taxon>
        <taxon>Bacillales</taxon>
        <taxon>Paenibacillaceae</taxon>
        <taxon>Paenibacillus</taxon>
    </lineage>
</organism>